<protein>
    <recommendedName>
        <fullName evidence="4">Tetratricopeptide repeat-containing protein</fullName>
    </recommendedName>
</protein>
<comment type="caution">
    <text evidence="2">The sequence shown here is derived from an EMBL/GenBank/DDBJ whole genome shotgun (WGS) entry which is preliminary data.</text>
</comment>
<keyword evidence="1" id="KW-0732">Signal</keyword>
<organism evidence="2 3">
    <name type="scientific">Geothermobacter hydrogeniphilus</name>
    <dbReference type="NCBI Taxonomy" id="1969733"/>
    <lineage>
        <taxon>Bacteria</taxon>
        <taxon>Pseudomonadati</taxon>
        <taxon>Thermodesulfobacteriota</taxon>
        <taxon>Desulfuromonadia</taxon>
        <taxon>Desulfuromonadales</taxon>
        <taxon>Geothermobacteraceae</taxon>
        <taxon>Geothermobacter</taxon>
    </lineage>
</organism>
<dbReference type="SUPFAM" id="SSF48452">
    <property type="entry name" value="TPR-like"/>
    <property type="match status" value="2"/>
</dbReference>
<dbReference type="RefSeq" id="WP_103114407.1">
    <property type="nucleotide sequence ID" value="NZ_PPFX01000005.1"/>
</dbReference>
<evidence type="ECO:0000256" key="1">
    <source>
        <dbReference type="SAM" id="SignalP"/>
    </source>
</evidence>
<dbReference type="EMBL" id="PPFX01000005">
    <property type="protein sequence ID" value="PNU21111.1"/>
    <property type="molecule type" value="Genomic_DNA"/>
</dbReference>
<reference evidence="2 3" key="1">
    <citation type="journal article" date="2018" name="Genome Announc.">
        <title>Genome Sequence of Geothermobacter sp. HR-1 Iron Reducer from the Loihi Seamount.</title>
        <authorList>
            <person name="Smith H."/>
            <person name="Abuyen K."/>
            <person name="Tremblay J."/>
            <person name="Savalia P."/>
            <person name="Perez-Rodriguez I."/>
            <person name="Emerson D."/>
            <person name="Tully B."/>
            <person name="Amend J."/>
        </authorList>
    </citation>
    <scope>NUCLEOTIDE SEQUENCE [LARGE SCALE GENOMIC DNA]</scope>
    <source>
        <strain evidence="2 3">HR-1</strain>
    </source>
</reference>
<evidence type="ECO:0000313" key="3">
    <source>
        <dbReference type="Proteomes" id="UP000236340"/>
    </source>
</evidence>
<dbReference type="Gene3D" id="1.25.40.10">
    <property type="entry name" value="Tetratricopeptide repeat domain"/>
    <property type="match status" value="3"/>
</dbReference>
<dbReference type="InterPro" id="IPR011990">
    <property type="entry name" value="TPR-like_helical_dom_sf"/>
</dbReference>
<proteinExistence type="predicted"/>
<name>A0A2K2HD11_9BACT</name>
<dbReference type="AlphaFoldDB" id="A0A2K2HD11"/>
<evidence type="ECO:0000313" key="2">
    <source>
        <dbReference type="EMBL" id="PNU21111.1"/>
    </source>
</evidence>
<evidence type="ECO:0008006" key="4">
    <source>
        <dbReference type="Google" id="ProtNLM"/>
    </source>
</evidence>
<feature type="signal peptide" evidence="1">
    <location>
        <begin position="1"/>
        <end position="30"/>
    </location>
</feature>
<gene>
    <name evidence="2" type="ORF">C2E25_03510</name>
</gene>
<feature type="chain" id="PRO_5014449200" description="Tetratricopeptide repeat-containing protein" evidence="1">
    <location>
        <begin position="31"/>
        <end position="802"/>
    </location>
</feature>
<sequence>MRSVSKRHTYVSFCLLLIIIGLLQTSPAVAGEGKKSVLNDLSSRSEMGISRLTFDFDRLPNYDLKTSGQRIDLILKHSAAGIGLKHLPEDDKIIKVLVARDLDNLVVSLLLRRIPSHVVATPDDNLHQLKLAIRWDDADTVRPGIVFDLPDMPAVRKNGVQLKHTSLARSRYQGNWTAFLQRSHTPIRLQVTPAYSLPDHAELPDDGLRDKRPEQWRVALRKADWQKLQKLTAQAPTAAGKMLRGEALLRGGQPEQALQVLREIKLSDPQGVPQGRLHYFLAHAQVRAGQPYAALLSLARAVDNAGRETPWQPWIALLRAEVELGLGHADKALKALAAISPVNNEKLRLIKELRHADGLSLKGDYPAAMKAYLSLPEELTAGRGFSLAQQALCCQMTENYGRAREVFNALAHLLPAGENRALARYGELTCYEKQSRSLVYLDELESLRWDNDGSEVAYRVMMKLSDLMAPGKTDAAIRKQLKDYRLAAEKAPIMDLRQEAGIKIAILQHLQGKNESAIHHLEKNLRDFKHGSLRNEAVSLLGELLPPTITDQIRKGRNLDALVLVERDRNLLIQQPLPWDFLYQIALAYDRLELDNRADKIFLYLYDRAKDKKQKARACLLLARNYLQLGELDLVEQYSERYRTLQPHGSDLARSWLLQLRARVTRDGTQNAVAWFDRQKVTADSELALYAAQLYWELKRYDRVVDNLDRAEKETTRLPLQAALWRAEACYRLGRKGKALKYFQDLFNQSEAAAQARYRAATILLDKNMLEAGSQLLKEVAADTSDKRWSRLAADRLLSLTM</sequence>
<dbReference type="OrthoDB" id="5428062at2"/>
<accession>A0A2K2HD11</accession>
<dbReference type="Proteomes" id="UP000236340">
    <property type="component" value="Unassembled WGS sequence"/>
</dbReference>